<evidence type="ECO:0000256" key="1">
    <source>
        <dbReference type="ARBA" id="ARBA00004651"/>
    </source>
</evidence>
<keyword evidence="3 6" id="KW-0812">Transmembrane</keyword>
<dbReference type="Proteomes" id="UP001203423">
    <property type="component" value="Unassembled WGS sequence"/>
</dbReference>
<reference evidence="7 8" key="1">
    <citation type="submission" date="2022-01" db="EMBL/GenBank/DDBJ databases">
        <title>Whole genome-based taxonomy of the Shewanellaceae.</title>
        <authorList>
            <person name="Martin-Rodriguez A.J."/>
        </authorList>
    </citation>
    <scope>NUCLEOTIDE SEQUENCE [LARGE SCALE GENOMIC DNA]</scope>
    <source>
        <strain evidence="7 8">DSM 17177</strain>
    </source>
</reference>
<organism evidence="7 8">
    <name type="scientific">Shewanella surugensis</name>
    <dbReference type="NCBI Taxonomy" id="212020"/>
    <lineage>
        <taxon>Bacteria</taxon>
        <taxon>Pseudomonadati</taxon>
        <taxon>Pseudomonadota</taxon>
        <taxon>Gammaproteobacteria</taxon>
        <taxon>Alteromonadales</taxon>
        <taxon>Shewanellaceae</taxon>
        <taxon>Shewanella</taxon>
    </lineage>
</organism>
<keyword evidence="4 6" id="KW-1133">Transmembrane helix</keyword>
<feature type="transmembrane region" description="Helical" evidence="6">
    <location>
        <begin position="111"/>
        <end position="134"/>
    </location>
</feature>
<feature type="transmembrane region" description="Helical" evidence="6">
    <location>
        <begin position="64"/>
        <end position="90"/>
    </location>
</feature>
<protein>
    <submittedName>
        <fullName evidence="7">LysE family transporter</fullName>
    </submittedName>
</protein>
<evidence type="ECO:0000256" key="2">
    <source>
        <dbReference type="ARBA" id="ARBA00022475"/>
    </source>
</evidence>
<feature type="transmembrane region" description="Helical" evidence="6">
    <location>
        <begin position="37"/>
        <end position="58"/>
    </location>
</feature>
<evidence type="ECO:0000256" key="6">
    <source>
        <dbReference type="SAM" id="Phobius"/>
    </source>
</evidence>
<keyword evidence="2" id="KW-1003">Cell membrane</keyword>
<keyword evidence="5 6" id="KW-0472">Membrane</keyword>
<evidence type="ECO:0000313" key="7">
    <source>
        <dbReference type="EMBL" id="MCL1126958.1"/>
    </source>
</evidence>
<feature type="transmembrane region" description="Helical" evidence="6">
    <location>
        <begin position="186"/>
        <end position="205"/>
    </location>
</feature>
<accession>A0ABT0LGX3</accession>
<evidence type="ECO:0000313" key="8">
    <source>
        <dbReference type="Proteomes" id="UP001203423"/>
    </source>
</evidence>
<keyword evidence="8" id="KW-1185">Reference proteome</keyword>
<comment type="subcellular location">
    <subcellularLocation>
        <location evidence="1">Cell membrane</location>
        <topology evidence="1">Multi-pass membrane protein</topology>
    </subcellularLocation>
</comment>
<evidence type="ECO:0000256" key="5">
    <source>
        <dbReference type="ARBA" id="ARBA00023136"/>
    </source>
</evidence>
<dbReference type="PANTHER" id="PTHR30086">
    <property type="entry name" value="ARGININE EXPORTER PROTEIN ARGO"/>
    <property type="match status" value="1"/>
</dbReference>
<dbReference type="EMBL" id="JAKIKS010000118">
    <property type="protein sequence ID" value="MCL1126958.1"/>
    <property type="molecule type" value="Genomic_DNA"/>
</dbReference>
<proteinExistence type="predicted"/>
<comment type="caution">
    <text evidence="7">The sequence shown here is derived from an EMBL/GenBank/DDBJ whole genome shotgun (WGS) entry which is preliminary data.</text>
</comment>
<evidence type="ECO:0000256" key="4">
    <source>
        <dbReference type="ARBA" id="ARBA00022989"/>
    </source>
</evidence>
<sequence>MEMAFLQGFGLGGSLVVAVGAQNAFILKQGLKQSHPLLIAALCSCIDALMITFGVLGFGRVVVAFPVIINVARIGGALFLFTYGAHALYMSFQHSRKLSTDMKQVESIPRVLLLTLGLSLLNPSLYLDTVLLLGSISVQFQGVERVLFAVGAIMASLGWFFSLSFGTKYLSPAFNQPQAWVYLDRAICLIMWSIALILMAPYILAS</sequence>
<feature type="transmembrane region" description="Helical" evidence="6">
    <location>
        <begin position="146"/>
        <end position="165"/>
    </location>
</feature>
<dbReference type="InterPro" id="IPR001123">
    <property type="entry name" value="LeuE-type"/>
</dbReference>
<evidence type="ECO:0000256" key="3">
    <source>
        <dbReference type="ARBA" id="ARBA00022692"/>
    </source>
</evidence>
<dbReference type="PANTHER" id="PTHR30086:SF20">
    <property type="entry name" value="ARGININE EXPORTER PROTEIN ARGO-RELATED"/>
    <property type="match status" value="1"/>
</dbReference>
<dbReference type="Pfam" id="PF01810">
    <property type="entry name" value="LysE"/>
    <property type="match status" value="1"/>
</dbReference>
<name>A0ABT0LGX3_9GAMM</name>
<gene>
    <name evidence="7" type="ORF">L2764_21385</name>
</gene>
<dbReference type="RefSeq" id="WP_248942367.1">
    <property type="nucleotide sequence ID" value="NZ_JAKIKS010000118.1"/>
</dbReference>
<feature type="transmembrane region" description="Helical" evidence="6">
    <location>
        <begin position="6"/>
        <end position="25"/>
    </location>
</feature>